<dbReference type="EMBL" id="PGOL01002347">
    <property type="protein sequence ID" value="PKI48734.1"/>
    <property type="molecule type" value="Genomic_DNA"/>
</dbReference>
<gene>
    <name evidence="1" type="ORF">CRG98_030875</name>
</gene>
<keyword evidence="2" id="KW-1185">Reference proteome</keyword>
<evidence type="ECO:0000313" key="2">
    <source>
        <dbReference type="Proteomes" id="UP000233551"/>
    </source>
</evidence>
<sequence length="170" mass="19155">MLAITIMPSTAIILVTTARESRETIRCLHAFREGIVIEVMERYGTFMSSMKEGKPPSDLGRAKVNCFPARKKAEAIKELEHFTARLVNGSNGRPYRPILLLIHLGDPFHDIIRCCTVESSGWLVEEQQLRNLQEASPPNAHLATLSNVSSLFGHSDDDDLRANFLYLMMR</sequence>
<evidence type="ECO:0000313" key="1">
    <source>
        <dbReference type="EMBL" id="PKI48734.1"/>
    </source>
</evidence>
<dbReference type="Proteomes" id="UP000233551">
    <property type="component" value="Unassembled WGS sequence"/>
</dbReference>
<accession>A0A2I0IXM2</accession>
<dbReference type="AlphaFoldDB" id="A0A2I0IXM2"/>
<comment type="caution">
    <text evidence="1">The sequence shown here is derived from an EMBL/GenBank/DDBJ whole genome shotgun (WGS) entry which is preliminary data.</text>
</comment>
<name>A0A2I0IXM2_PUNGR</name>
<organism evidence="1 2">
    <name type="scientific">Punica granatum</name>
    <name type="common">Pomegranate</name>
    <dbReference type="NCBI Taxonomy" id="22663"/>
    <lineage>
        <taxon>Eukaryota</taxon>
        <taxon>Viridiplantae</taxon>
        <taxon>Streptophyta</taxon>
        <taxon>Embryophyta</taxon>
        <taxon>Tracheophyta</taxon>
        <taxon>Spermatophyta</taxon>
        <taxon>Magnoliopsida</taxon>
        <taxon>eudicotyledons</taxon>
        <taxon>Gunneridae</taxon>
        <taxon>Pentapetalae</taxon>
        <taxon>rosids</taxon>
        <taxon>malvids</taxon>
        <taxon>Myrtales</taxon>
        <taxon>Lythraceae</taxon>
        <taxon>Punica</taxon>
    </lineage>
</organism>
<protein>
    <submittedName>
        <fullName evidence="1">Uncharacterized protein</fullName>
    </submittedName>
</protein>
<reference evidence="1 2" key="1">
    <citation type="submission" date="2017-11" db="EMBL/GenBank/DDBJ databases">
        <title>De-novo sequencing of pomegranate (Punica granatum L.) genome.</title>
        <authorList>
            <person name="Akparov Z."/>
            <person name="Amiraslanov A."/>
            <person name="Hajiyeva S."/>
            <person name="Abbasov M."/>
            <person name="Kaur K."/>
            <person name="Hamwieh A."/>
            <person name="Solovyev V."/>
            <person name="Salamov A."/>
            <person name="Braich B."/>
            <person name="Kosarev P."/>
            <person name="Mahmoud A."/>
            <person name="Hajiyev E."/>
            <person name="Babayeva S."/>
            <person name="Izzatullayeva V."/>
            <person name="Mammadov A."/>
            <person name="Mammadov A."/>
            <person name="Sharifova S."/>
            <person name="Ojaghi J."/>
            <person name="Eynullazada K."/>
            <person name="Bayramov B."/>
            <person name="Abdulazimova A."/>
            <person name="Shahmuradov I."/>
        </authorList>
    </citation>
    <scope>NUCLEOTIDE SEQUENCE [LARGE SCALE GENOMIC DNA]</scope>
    <source>
        <strain evidence="2">cv. AG2017</strain>
        <tissue evidence="1">Leaf</tissue>
    </source>
</reference>
<proteinExistence type="predicted"/>